<reference evidence="1" key="1">
    <citation type="submission" date="2018-05" db="EMBL/GenBank/DDBJ databases">
        <authorList>
            <person name="Lanie J.A."/>
            <person name="Ng W.-L."/>
            <person name="Kazmierczak K.M."/>
            <person name="Andrzejewski T.M."/>
            <person name="Davidsen T.M."/>
            <person name="Wayne K.J."/>
            <person name="Tettelin H."/>
            <person name="Glass J.I."/>
            <person name="Rusch D."/>
            <person name="Podicherti R."/>
            <person name="Tsui H.-C.T."/>
            <person name="Winkler M.E."/>
        </authorList>
    </citation>
    <scope>NUCLEOTIDE SEQUENCE</scope>
</reference>
<name>A0A383ETR9_9ZZZZ</name>
<dbReference type="AlphaFoldDB" id="A0A383ETR9"/>
<feature type="non-terminal residue" evidence="1">
    <location>
        <position position="210"/>
    </location>
</feature>
<accession>A0A383ETR9</accession>
<evidence type="ECO:0000313" key="1">
    <source>
        <dbReference type="EMBL" id="SVE60161.1"/>
    </source>
</evidence>
<organism evidence="1">
    <name type="scientific">marine metagenome</name>
    <dbReference type="NCBI Taxonomy" id="408172"/>
    <lineage>
        <taxon>unclassified sequences</taxon>
        <taxon>metagenomes</taxon>
        <taxon>ecological metagenomes</taxon>
    </lineage>
</organism>
<sequence>MATPKKKAEQITPLMASSVDYESHAVQSTRTRQNRSGSIERTNRFTNIDDGLIPFKYDSATYGSKNSASLNVKDAIVLCQKAYYNFAIFRNTIDLMTEFSTNNVYYTGGNKKSRDFFKAFFNKLNIYDLQDKFFREYYRSGNVFIYKFSSKLKKRDIMKINQTYSALDKSFDVSVPSKYIILNPADIRMGGNISFVAGKYYKTLSDYELD</sequence>
<proteinExistence type="predicted"/>
<dbReference type="EMBL" id="UINC01228730">
    <property type="protein sequence ID" value="SVE60161.1"/>
    <property type="molecule type" value="Genomic_DNA"/>
</dbReference>
<gene>
    <name evidence="1" type="ORF">METZ01_LOCUS513015</name>
</gene>
<protein>
    <submittedName>
        <fullName evidence="1">Uncharacterized protein</fullName>
    </submittedName>
</protein>